<dbReference type="Proteomes" id="UP000186455">
    <property type="component" value="Unassembled WGS sequence"/>
</dbReference>
<dbReference type="STRING" id="1048205.AB852_19080"/>
<keyword evidence="3" id="KW-1185">Reference proteome</keyword>
<gene>
    <name evidence="2" type="ORF">AB852_19080</name>
</gene>
<feature type="compositionally biased region" description="Low complexity" evidence="1">
    <location>
        <begin position="67"/>
        <end position="76"/>
    </location>
</feature>
<proteinExistence type="predicted"/>
<name>A0A1Q4V6U8_9ACTN</name>
<comment type="caution">
    <text evidence="2">The sequence shown here is derived from an EMBL/GenBank/DDBJ whole genome shotgun (WGS) entry which is preliminary data.</text>
</comment>
<evidence type="ECO:0000256" key="1">
    <source>
        <dbReference type="SAM" id="MobiDB-lite"/>
    </source>
</evidence>
<evidence type="ECO:0000313" key="3">
    <source>
        <dbReference type="Proteomes" id="UP000186455"/>
    </source>
</evidence>
<protein>
    <submittedName>
        <fullName evidence="2">Uncharacterized protein</fullName>
    </submittedName>
</protein>
<dbReference type="EMBL" id="LFBV01000004">
    <property type="protein sequence ID" value="OKH93557.1"/>
    <property type="molecule type" value="Genomic_DNA"/>
</dbReference>
<dbReference type="RefSeq" id="WP_073790004.1">
    <property type="nucleotide sequence ID" value="NZ_LFBV01000004.1"/>
</dbReference>
<organism evidence="2 3">
    <name type="scientific">Streptomyces uncialis</name>
    <dbReference type="NCBI Taxonomy" id="1048205"/>
    <lineage>
        <taxon>Bacteria</taxon>
        <taxon>Bacillati</taxon>
        <taxon>Actinomycetota</taxon>
        <taxon>Actinomycetes</taxon>
        <taxon>Kitasatosporales</taxon>
        <taxon>Streptomycetaceae</taxon>
        <taxon>Streptomyces</taxon>
    </lineage>
</organism>
<dbReference type="AlphaFoldDB" id="A0A1Q4V6U8"/>
<evidence type="ECO:0000313" key="2">
    <source>
        <dbReference type="EMBL" id="OKH93557.1"/>
    </source>
</evidence>
<feature type="region of interest" description="Disordered" evidence="1">
    <location>
        <begin position="60"/>
        <end position="80"/>
    </location>
</feature>
<sequence length="215" mass="22802">MARPPSAAQLRMIAAAESVTGRLRGTPAQLAALGRLRLAFRHPRPPHDWFLTPAGHRLREAPRGAEPPVTAPAADPGAPPRDTGVFAARVGGEAPGPGGPGRAREVHSAWAGLLEMRRMTHTDGSTERPCGWERTHLIPAAALALEAAGRVPRTTESDGYEVAGSAQPEAVTVRAADSDGLRACADALTRAGWQVSEHQEPRTGHRYLLASPRRV</sequence>
<reference evidence="2 3" key="1">
    <citation type="submission" date="2015-06" db="EMBL/GenBank/DDBJ databases">
        <title>Cloning and characterization of the uncialamcin biosynthetic gene cluster.</title>
        <authorList>
            <person name="Yan X."/>
            <person name="Huang T."/>
            <person name="Ge H."/>
            <person name="Shen B."/>
        </authorList>
    </citation>
    <scope>NUCLEOTIDE SEQUENCE [LARGE SCALE GENOMIC DNA]</scope>
    <source>
        <strain evidence="2 3">DCA2648</strain>
    </source>
</reference>
<accession>A0A1Q4V6U8</accession>